<feature type="compositionally biased region" description="Low complexity" evidence="1">
    <location>
        <begin position="351"/>
        <end position="360"/>
    </location>
</feature>
<evidence type="ECO:0000256" key="1">
    <source>
        <dbReference type="SAM" id="MobiDB-lite"/>
    </source>
</evidence>
<evidence type="ECO:0000313" key="3">
    <source>
        <dbReference type="EMBL" id="OAQ70836.1"/>
    </source>
</evidence>
<dbReference type="Pfam" id="PF01048">
    <property type="entry name" value="PNP_UDP_1"/>
    <property type="match status" value="1"/>
</dbReference>
<dbReference type="Proteomes" id="UP000078397">
    <property type="component" value="Unassembled WGS sequence"/>
</dbReference>
<proteinExistence type="predicted"/>
<sequence>MQNRHQSSKTHDDYKIAIICSLDFELNAVRYMLDREHPQLRTNKNDTTLYYFGELSHHDVVVACPPGKTGKSAAAIVATNLSRTFPSIELRLMVGIAGGVPTERNDIRLGDVVISMPMDAHAGVVQYDLGRDTDDGFEIKGYLTPPPPLLINAITRMKSAHSISENKIEGFLSQMIRKFPGLSNYARPTRSDKLFESDYRHKHGESSCRRCNPSRTIERNPRSPSSPRIHYGLIASGDSVIKSGQVKESLVRRVGDILCFEMEAAGVMTGFPCVVIRGISDYADSHKNDAWQHYAAATAAASVKELLEYVAPENHTTNTSHGLQLQGFSPGYYVPEIEPHWGTNYASSNGAGGSSYAQSGPSNYQQRGSSGATISFDYPATASTSASQSRSRSRFPLAVPIADRGVGSQVIPIRTRGDQLRPSPRAEEGRTEIRKDEFRICHEAIDLVGYSYEETRESFLINRSLSPEEAMELERISDNMDWY</sequence>
<feature type="compositionally biased region" description="Polar residues" evidence="1">
    <location>
        <begin position="361"/>
        <end position="371"/>
    </location>
</feature>
<dbReference type="Gene3D" id="3.40.50.1580">
    <property type="entry name" value="Nucleoside phosphorylase domain"/>
    <property type="match status" value="1"/>
</dbReference>
<dbReference type="InterPro" id="IPR053137">
    <property type="entry name" value="NLR-like"/>
</dbReference>
<feature type="region of interest" description="Disordered" evidence="1">
    <location>
        <begin position="351"/>
        <end position="371"/>
    </location>
</feature>
<dbReference type="InterPro" id="IPR035994">
    <property type="entry name" value="Nucleoside_phosphorylase_sf"/>
</dbReference>
<dbReference type="GO" id="GO:0003824">
    <property type="term" value="F:catalytic activity"/>
    <property type="evidence" value="ECO:0007669"/>
    <property type="project" value="InterPro"/>
</dbReference>
<evidence type="ECO:0000259" key="2">
    <source>
        <dbReference type="Pfam" id="PF01048"/>
    </source>
</evidence>
<keyword evidence="4" id="KW-1185">Reference proteome</keyword>
<evidence type="ECO:0000313" key="4">
    <source>
        <dbReference type="Proteomes" id="UP000078397"/>
    </source>
</evidence>
<feature type="domain" description="Nucleoside phosphorylase" evidence="2">
    <location>
        <begin position="15"/>
        <end position="303"/>
    </location>
</feature>
<name>A0A179FYT7_METCM</name>
<feature type="region of interest" description="Disordered" evidence="1">
    <location>
        <begin position="205"/>
        <end position="228"/>
    </location>
</feature>
<dbReference type="STRING" id="1380566.A0A179FYT7"/>
<comment type="caution">
    <text evidence="3">The sequence shown here is derived from an EMBL/GenBank/DDBJ whole genome shotgun (WGS) entry which is preliminary data.</text>
</comment>
<protein>
    <submittedName>
        <fullName evidence="3">PFS domain-containing protein</fullName>
    </submittedName>
</protein>
<dbReference type="SUPFAM" id="SSF53167">
    <property type="entry name" value="Purine and uridine phosphorylases"/>
    <property type="match status" value="1"/>
</dbReference>
<dbReference type="InterPro" id="IPR000845">
    <property type="entry name" value="Nucleoside_phosphorylase_d"/>
</dbReference>
<dbReference type="GO" id="GO:0009116">
    <property type="term" value="P:nucleoside metabolic process"/>
    <property type="evidence" value="ECO:0007669"/>
    <property type="project" value="InterPro"/>
</dbReference>
<organism evidence="3 4">
    <name type="scientific">Pochonia chlamydosporia 170</name>
    <dbReference type="NCBI Taxonomy" id="1380566"/>
    <lineage>
        <taxon>Eukaryota</taxon>
        <taxon>Fungi</taxon>
        <taxon>Dikarya</taxon>
        <taxon>Ascomycota</taxon>
        <taxon>Pezizomycotina</taxon>
        <taxon>Sordariomycetes</taxon>
        <taxon>Hypocreomycetidae</taxon>
        <taxon>Hypocreales</taxon>
        <taxon>Clavicipitaceae</taxon>
        <taxon>Pochonia</taxon>
    </lineage>
</organism>
<gene>
    <name evidence="3" type="ORF">VFPPC_03234</name>
</gene>
<dbReference type="AlphaFoldDB" id="A0A179FYT7"/>
<dbReference type="PANTHER" id="PTHR46082">
    <property type="entry name" value="ATP/GTP-BINDING PROTEIN-RELATED"/>
    <property type="match status" value="1"/>
</dbReference>
<dbReference type="KEGG" id="pchm:VFPPC_03234"/>
<dbReference type="GeneID" id="28846756"/>
<dbReference type="CDD" id="cd09008">
    <property type="entry name" value="MTAN"/>
    <property type="match status" value="1"/>
</dbReference>
<dbReference type="PANTHER" id="PTHR46082:SF11">
    <property type="entry name" value="AAA+ ATPASE DOMAIN-CONTAINING PROTEIN-RELATED"/>
    <property type="match status" value="1"/>
</dbReference>
<reference evidence="3 4" key="1">
    <citation type="journal article" date="2016" name="PLoS Pathog.">
        <title>Biosynthesis of antibiotic leucinostatins in bio-control fungus Purpureocillium lilacinum and their inhibition on phytophthora revealed by genome mining.</title>
        <authorList>
            <person name="Wang G."/>
            <person name="Liu Z."/>
            <person name="Lin R."/>
            <person name="Li E."/>
            <person name="Mao Z."/>
            <person name="Ling J."/>
            <person name="Yang Y."/>
            <person name="Yin W.B."/>
            <person name="Xie B."/>
        </authorList>
    </citation>
    <scope>NUCLEOTIDE SEQUENCE [LARGE SCALE GENOMIC DNA]</scope>
    <source>
        <strain evidence="3">170</strain>
    </source>
</reference>
<dbReference type="OrthoDB" id="1577640at2759"/>
<dbReference type="EMBL" id="LSBJ02000002">
    <property type="protein sequence ID" value="OAQ70836.1"/>
    <property type="molecule type" value="Genomic_DNA"/>
</dbReference>
<accession>A0A179FYT7</accession>
<dbReference type="RefSeq" id="XP_018147373.1">
    <property type="nucleotide sequence ID" value="XM_018282762.1"/>
</dbReference>